<dbReference type="Proteomes" id="UP000004259">
    <property type="component" value="Unassembled WGS sequence"/>
</dbReference>
<evidence type="ECO:0000313" key="1">
    <source>
        <dbReference type="EMBL" id="EGC02067.1"/>
    </source>
</evidence>
<gene>
    <name evidence="1" type="ORF">CUS_5292</name>
</gene>
<protein>
    <submittedName>
        <fullName evidence="1">Uncharacterized protein</fullName>
    </submittedName>
</protein>
<organism evidence="1 2">
    <name type="scientific">Ruminococcus albus 8</name>
    <dbReference type="NCBI Taxonomy" id="246199"/>
    <lineage>
        <taxon>Bacteria</taxon>
        <taxon>Bacillati</taxon>
        <taxon>Bacillota</taxon>
        <taxon>Clostridia</taxon>
        <taxon>Eubacteriales</taxon>
        <taxon>Oscillospiraceae</taxon>
        <taxon>Ruminococcus</taxon>
    </lineage>
</organism>
<proteinExistence type="predicted"/>
<reference evidence="1 2" key="1">
    <citation type="submission" date="2011-02" db="EMBL/GenBank/DDBJ databases">
        <authorList>
            <person name="Nelson K.E."/>
            <person name="Sutton G."/>
            <person name="Torralba M."/>
            <person name="Durkin S."/>
            <person name="Harkins D."/>
            <person name="Montgomery R."/>
            <person name="Ziemer C."/>
            <person name="Klaassens E."/>
            <person name="Ocuiv P."/>
            <person name="Morrison M."/>
        </authorList>
    </citation>
    <scope>NUCLEOTIDE SEQUENCE [LARGE SCALE GENOMIC DNA]</scope>
    <source>
        <strain evidence="1 2">8</strain>
    </source>
</reference>
<keyword evidence="2" id="KW-1185">Reference proteome</keyword>
<comment type="caution">
    <text evidence="1">The sequence shown here is derived from an EMBL/GenBank/DDBJ whole genome shotgun (WGS) entry which is preliminary data.</text>
</comment>
<dbReference type="EMBL" id="ADKM02000112">
    <property type="protein sequence ID" value="EGC02067.1"/>
    <property type="molecule type" value="Genomic_DNA"/>
</dbReference>
<accession>E9SF80</accession>
<dbReference type="AlphaFoldDB" id="E9SF80"/>
<name>E9SF80_RUMAL</name>
<sequence>MAGGAHNISKADVWGMGAVSPLEIIINNKMRAKQSHYIFHTASYISMANSEVLLRLLAWSERRE</sequence>
<evidence type="ECO:0000313" key="2">
    <source>
        <dbReference type="Proteomes" id="UP000004259"/>
    </source>
</evidence>